<dbReference type="GeneID" id="108850863"/>
<feature type="region of interest" description="Disordered" evidence="3">
    <location>
        <begin position="727"/>
        <end position="774"/>
    </location>
</feature>
<feature type="compositionally biased region" description="Basic and acidic residues" evidence="3">
    <location>
        <begin position="466"/>
        <end position="478"/>
    </location>
</feature>
<feature type="region of interest" description="Disordered" evidence="3">
    <location>
        <begin position="460"/>
        <end position="529"/>
    </location>
</feature>
<reference evidence="6" key="1">
    <citation type="journal article" date="2019" name="Database">
        <title>The radish genome database (RadishGD): an integrated information resource for radish genomics.</title>
        <authorList>
            <person name="Yu H.J."/>
            <person name="Baek S."/>
            <person name="Lee Y.J."/>
            <person name="Cho A."/>
            <person name="Mun J.H."/>
        </authorList>
    </citation>
    <scope>NUCLEOTIDE SEQUENCE [LARGE SCALE GENOMIC DNA]</scope>
    <source>
        <strain evidence="6">cv. WK10039</strain>
    </source>
</reference>
<dbReference type="InterPro" id="IPR003653">
    <property type="entry name" value="Peptidase_C48_C"/>
</dbReference>
<feature type="compositionally biased region" description="Polar residues" evidence="3">
    <location>
        <begin position="679"/>
        <end position="690"/>
    </location>
</feature>
<dbReference type="AlphaFoldDB" id="A0A9W3D8F0"/>
<dbReference type="Pfam" id="PF02902">
    <property type="entry name" value="Peptidase_C48"/>
    <property type="match status" value="1"/>
</dbReference>
<feature type="region of interest" description="Disordered" evidence="3">
    <location>
        <begin position="679"/>
        <end position="702"/>
    </location>
</feature>
<name>A0A9W3D8F0_RAPSA</name>
<feature type="domain" description="DUF1985" evidence="5">
    <location>
        <begin position="72"/>
        <end position="224"/>
    </location>
</feature>
<dbReference type="Proteomes" id="UP000504610">
    <property type="component" value="Chromosome 2"/>
</dbReference>
<dbReference type="InterPro" id="IPR015410">
    <property type="entry name" value="DUF1985"/>
</dbReference>
<dbReference type="KEGG" id="rsz:108850863"/>
<keyword evidence="6" id="KW-1185">Reference proteome</keyword>
<accession>A0A9W3D8F0</accession>
<evidence type="ECO:0000259" key="4">
    <source>
        <dbReference type="Pfam" id="PF02902"/>
    </source>
</evidence>
<feature type="compositionally biased region" description="Basic residues" evidence="3">
    <location>
        <begin position="734"/>
        <end position="753"/>
    </location>
</feature>
<dbReference type="PANTHER" id="PTHR48449">
    <property type="entry name" value="DUF1985 DOMAIN-CONTAINING PROTEIN"/>
    <property type="match status" value="1"/>
</dbReference>
<keyword evidence="1" id="KW-0645">Protease</keyword>
<evidence type="ECO:0000256" key="3">
    <source>
        <dbReference type="SAM" id="MobiDB-lite"/>
    </source>
</evidence>
<gene>
    <name evidence="7" type="primary">LOC108850863</name>
</gene>
<keyword evidence="2" id="KW-0378">Hydrolase</keyword>
<feature type="region of interest" description="Disordered" evidence="3">
    <location>
        <begin position="561"/>
        <end position="581"/>
    </location>
</feature>
<evidence type="ECO:0000259" key="5">
    <source>
        <dbReference type="Pfam" id="PF09331"/>
    </source>
</evidence>
<dbReference type="OrthoDB" id="1114193at2759"/>
<feature type="domain" description="Ubiquitin-like protease family profile" evidence="4">
    <location>
        <begin position="853"/>
        <end position="963"/>
    </location>
</feature>
<reference evidence="7" key="2">
    <citation type="submission" date="2025-08" db="UniProtKB">
        <authorList>
            <consortium name="RefSeq"/>
        </authorList>
    </citation>
    <scope>IDENTIFICATION</scope>
    <source>
        <tissue evidence="7">Leaf</tissue>
    </source>
</reference>
<organism evidence="6 7">
    <name type="scientific">Raphanus sativus</name>
    <name type="common">Radish</name>
    <name type="synonym">Raphanus raphanistrum var. sativus</name>
    <dbReference type="NCBI Taxonomy" id="3726"/>
    <lineage>
        <taxon>Eukaryota</taxon>
        <taxon>Viridiplantae</taxon>
        <taxon>Streptophyta</taxon>
        <taxon>Embryophyta</taxon>
        <taxon>Tracheophyta</taxon>
        <taxon>Spermatophyta</taxon>
        <taxon>Magnoliopsida</taxon>
        <taxon>eudicotyledons</taxon>
        <taxon>Gunneridae</taxon>
        <taxon>Pentapetalae</taxon>
        <taxon>rosids</taxon>
        <taxon>malvids</taxon>
        <taxon>Brassicales</taxon>
        <taxon>Brassicaceae</taxon>
        <taxon>Brassiceae</taxon>
        <taxon>Raphanus</taxon>
    </lineage>
</organism>
<evidence type="ECO:0000313" key="6">
    <source>
        <dbReference type="Proteomes" id="UP000504610"/>
    </source>
</evidence>
<dbReference type="PANTHER" id="PTHR48449:SF1">
    <property type="entry name" value="DUF1985 DOMAIN-CONTAINING PROTEIN"/>
    <property type="match status" value="1"/>
</dbReference>
<evidence type="ECO:0000256" key="2">
    <source>
        <dbReference type="ARBA" id="ARBA00022801"/>
    </source>
</evidence>
<feature type="region of interest" description="Disordered" evidence="3">
    <location>
        <begin position="355"/>
        <end position="393"/>
    </location>
</feature>
<dbReference type="GO" id="GO:0008234">
    <property type="term" value="F:cysteine-type peptidase activity"/>
    <property type="evidence" value="ECO:0007669"/>
    <property type="project" value="InterPro"/>
</dbReference>
<sequence>MEELGLPEQLYQTGYEPTGRKRINNYFNLRWIEVIKESLTVAQQEMLAESQFRLIMQMGSHTFSVMFAHQLLARQLVTRKKYELWWRFAGKPIRYGIGDFALATGLNCGIPPSTGDGSQAAVRGKKKGKSKGKQVVPEGGVWMSLFGKEDKITPEWIVQRLAQKDKCKDEETKLRLSLLLLVEGILCPTSGCTQIRPEVVEMLADLQKFLDYPWGRESFVLTVSSAKPRSASQYAQDTVAIQGFAHAIVLVTICCCPQIIVDSRAAEELLDDSLPVEDIVDGVCARSVRINVVTVQTMETIGMANVRSLLCEGSDIPPFPDEVDDFEVGNLLALIRENFPFELNTWRGGVKATDARQGRGVGGPSGIEGEDGVADERYDPTQNLNNPQRDGRDVDRIARAAADAVVAQAMPMFEGYAVNIKSHVLREISLFKETIGGEMKLVNRELVEFRKLLIPQSAGGTTMYQETRRASPRSRDADGETSNLPNFSDELREDATAGCGNQGIVNDDGTPTETEAGQQGNGGDGASGKEKAIDVLSDCLHPDDAVNMVLDSLRVEEDVEAEGISREEVSPVRSAETEVAPSADISTYPLPEEVTPTKVAPSPNIPTEAMQQNSSVFIFAQQLIHRYIYQDVTPIEPVTDVCDQEANPTEVDIVSLNEQHRESACVDATGETPQTPTAACLGSSSSQLDQGNIGADEGGEQPQQLEVTNHEKRVSKRLRITTVRYTPEEDAAKKAKGNQKKKKKVAPRGKGRKTKEENVVETGNVPVEDNNPPPFLTTAGPIGPLIGGFSPVPGLNGFRLAAFTTHILLQRDYTLGNGLVVPNTVFRDFFQSSSPQTVQAADMVVSFIRKRVRDAGVTTYDFLPASFLISLRLEYGQFSLVNDIAKFSFSSCFGKDGMPAMRWESSVTVLYCPFQLDGRHWVGVVIDIEQWSVTILDCNSVVVPVERMGENLQPLIQLFPYLLPLYGCAPKMEGGIVAPLSVMRVEPPMLAEPTGLSCVASLLLLELHATGSMHQASSLNVDVLSVAAKSYAVAALEAFYPNVIP</sequence>
<protein>
    <submittedName>
        <fullName evidence="7">Uncharacterized protein LOC108850863</fullName>
    </submittedName>
</protein>
<evidence type="ECO:0000256" key="1">
    <source>
        <dbReference type="ARBA" id="ARBA00022670"/>
    </source>
</evidence>
<dbReference type="GO" id="GO:0006508">
    <property type="term" value="P:proteolysis"/>
    <property type="evidence" value="ECO:0007669"/>
    <property type="project" value="UniProtKB-KW"/>
</dbReference>
<proteinExistence type="predicted"/>
<dbReference type="Pfam" id="PF09331">
    <property type="entry name" value="DUF1985"/>
    <property type="match status" value="1"/>
</dbReference>
<evidence type="ECO:0000313" key="7">
    <source>
        <dbReference type="RefSeq" id="XP_056860016.1"/>
    </source>
</evidence>
<dbReference type="RefSeq" id="XP_056860016.1">
    <property type="nucleotide sequence ID" value="XM_057004036.1"/>
</dbReference>